<dbReference type="EMBL" id="JABAFG010000017">
    <property type="protein sequence ID" value="NME28980.1"/>
    <property type="molecule type" value="Genomic_DNA"/>
</dbReference>
<dbReference type="Proteomes" id="UP000591071">
    <property type="component" value="Unassembled WGS sequence"/>
</dbReference>
<evidence type="ECO:0008006" key="3">
    <source>
        <dbReference type="Google" id="ProtNLM"/>
    </source>
</evidence>
<proteinExistence type="predicted"/>
<organism evidence="1 2">
    <name type="scientific">Megasphaera hexanoica</name>
    <dbReference type="NCBI Taxonomy" id="1675036"/>
    <lineage>
        <taxon>Bacteria</taxon>
        <taxon>Bacillati</taxon>
        <taxon>Bacillota</taxon>
        <taxon>Negativicutes</taxon>
        <taxon>Veillonellales</taxon>
        <taxon>Veillonellaceae</taxon>
        <taxon>Megasphaera</taxon>
    </lineage>
</organism>
<evidence type="ECO:0000313" key="1">
    <source>
        <dbReference type="EMBL" id="NME28980.1"/>
    </source>
</evidence>
<name>A0A848BUT2_9FIRM</name>
<reference evidence="1 2" key="1">
    <citation type="submission" date="2020-04" db="EMBL/GenBank/DDBJ databases">
        <authorList>
            <person name="Hitch T.C.A."/>
            <person name="Wylensek D."/>
            <person name="Clavel T."/>
        </authorList>
    </citation>
    <scope>NUCLEOTIDE SEQUENCE [LARGE SCALE GENOMIC DNA]</scope>
    <source>
        <strain evidence="1 2">Oil-RF-744-FAT-WT-6-1</strain>
    </source>
</reference>
<protein>
    <recommendedName>
        <fullName evidence="3">Transposase</fullName>
    </recommendedName>
</protein>
<dbReference type="AlphaFoldDB" id="A0A848BUT2"/>
<accession>A0A848BUT2</accession>
<gene>
    <name evidence="1" type="ORF">HF872_10170</name>
</gene>
<evidence type="ECO:0000313" key="2">
    <source>
        <dbReference type="Proteomes" id="UP000591071"/>
    </source>
</evidence>
<comment type="caution">
    <text evidence="1">The sequence shown here is derived from an EMBL/GenBank/DDBJ whole genome shotgun (WGS) entry which is preliminary data.</text>
</comment>
<sequence>MAIRAVNQPIPSRTPSKNLSVQLYENDYSDANFTHFQEILEQQEHICISVSALTSILENRYILSPKTTKAKKKRMQHEIFTDRRTVFTYQCKKSPSIDEDS</sequence>